<evidence type="ECO:0000256" key="9">
    <source>
        <dbReference type="ARBA" id="ARBA00023136"/>
    </source>
</evidence>
<evidence type="ECO:0000256" key="7">
    <source>
        <dbReference type="ARBA" id="ARBA00022989"/>
    </source>
</evidence>
<evidence type="ECO:0000256" key="4">
    <source>
        <dbReference type="ARBA" id="ARBA00022519"/>
    </source>
</evidence>
<feature type="transmembrane region" description="Helical" evidence="10">
    <location>
        <begin position="205"/>
        <end position="224"/>
    </location>
</feature>
<comment type="subcellular location">
    <subcellularLocation>
        <location evidence="1">Membrane</location>
        <topology evidence="1">Multi-pass membrane protein</topology>
    </subcellularLocation>
</comment>
<dbReference type="GO" id="GO:0005886">
    <property type="term" value="C:plasma membrane"/>
    <property type="evidence" value="ECO:0007669"/>
    <property type="project" value="TreeGrafter"/>
</dbReference>
<gene>
    <name evidence="11" type="ORF">KCV87_27950</name>
</gene>
<evidence type="ECO:0000256" key="1">
    <source>
        <dbReference type="ARBA" id="ARBA00004141"/>
    </source>
</evidence>
<keyword evidence="9 10" id="KW-0472">Membrane</keyword>
<evidence type="ECO:0000256" key="5">
    <source>
        <dbReference type="ARBA" id="ARBA00022605"/>
    </source>
</evidence>
<evidence type="ECO:0000256" key="2">
    <source>
        <dbReference type="ARBA" id="ARBA00022448"/>
    </source>
</evidence>
<dbReference type="GO" id="GO:0009675">
    <property type="term" value="F:high-affinity sulfate:proton symporter activity"/>
    <property type="evidence" value="ECO:0007669"/>
    <property type="project" value="TreeGrafter"/>
</dbReference>
<dbReference type="PANTHER" id="PTHR37468:SF1">
    <property type="entry name" value="SULFATE TRANSPORTER CYSZ"/>
    <property type="match status" value="1"/>
</dbReference>
<keyword evidence="5" id="KW-0028">Amino-acid biosynthesis</keyword>
<keyword evidence="7 10" id="KW-1133">Transmembrane helix</keyword>
<dbReference type="GO" id="GO:0019344">
    <property type="term" value="P:cysteine biosynthetic process"/>
    <property type="evidence" value="ECO:0007669"/>
    <property type="project" value="TreeGrafter"/>
</dbReference>
<dbReference type="Pfam" id="PF07264">
    <property type="entry name" value="EI24"/>
    <property type="match status" value="1"/>
</dbReference>
<protein>
    <submittedName>
        <fullName evidence="11">EI24 domain-containing protein</fullName>
    </submittedName>
</protein>
<dbReference type="GO" id="GO:0000103">
    <property type="term" value="P:sulfate assimilation"/>
    <property type="evidence" value="ECO:0007669"/>
    <property type="project" value="TreeGrafter"/>
</dbReference>
<feature type="transmembrane region" description="Helical" evidence="10">
    <location>
        <begin position="176"/>
        <end position="199"/>
    </location>
</feature>
<sequence>MPGPLAAGAVGSVGHGRSARVREATAIRCAAGYAPAVLRDFSAGIGLLGHGFGSVFRRPKLLIIGAIPALITTLLLIGSLVTLGYWINDITAFVTPFADNWAESLRTGVRVLAGVSILAAYLTIGLLLFTAITLIIGGPFYEHIAETIEDEELGGVPESERVGWWRSTVVGTRDSLRLVGMAILVAIPLFIAGFIPLVGQTVVPVLGAGINGWLLGLELTGIPFTRRGLDLAVRRRVLKERRAMVLGFAVPAYLLCLIPLAPLVVMPAAMAGGTVLSHRLLEDEKNTGRRPQ</sequence>
<feature type="transmembrane region" description="Helical" evidence="10">
    <location>
        <begin position="107"/>
        <end position="136"/>
    </location>
</feature>
<keyword evidence="3" id="KW-1003">Cell membrane</keyword>
<evidence type="ECO:0000256" key="8">
    <source>
        <dbReference type="ARBA" id="ARBA00023032"/>
    </source>
</evidence>
<evidence type="ECO:0000256" key="6">
    <source>
        <dbReference type="ARBA" id="ARBA00022692"/>
    </source>
</evidence>
<reference evidence="11" key="1">
    <citation type="submission" date="2021-04" db="EMBL/GenBank/DDBJ databases">
        <title>Genomic sequence of Actinosynnema pretiosum subsp. pretiosum ATCC 31280 (C-14919).</title>
        <authorList>
            <person name="Bai L."/>
            <person name="Wang X."/>
            <person name="Xiao Y."/>
        </authorList>
    </citation>
    <scope>NUCLEOTIDE SEQUENCE</scope>
    <source>
        <strain evidence="11">ATCC 31280</strain>
    </source>
</reference>
<dbReference type="PANTHER" id="PTHR37468">
    <property type="entry name" value="SULFATE TRANSPORTER CYSZ"/>
    <property type="match status" value="1"/>
</dbReference>
<dbReference type="InterPro" id="IPR050480">
    <property type="entry name" value="CysZ-like"/>
</dbReference>
<evidence type="ECO:0000313" key="12">
    <source>
        <dbReference type="Proteomes" id="UP000677152"/>
    </source>
</evidence>
<proteinExistence type="predicted"/>
<evidence type="ECO:0000256" key="3">
    <source>
        <dbReference type="ARBA" id="ARBA00022475"/>
    </source>
</evidence>
<dbReference type="EMBL" id="CP073249">
    <property type="protein sequence ID" value="QUF03218.1"/>
    <property type="molecule type" value="Genomic_DNA"/>
</dbReference>
<dbReference type="InterPro" id="IPR059112">
    <property type="entry name" value="CysZ/EI24"/>
</dbReference>
<name>A0AA45L524_9PSEU</name>
<accession>A0AA45L524</accession>
<keyword evidence="2" id="KW-0813">Transport</keyword>
<feature type="transmembrane region" description="Helical" evidence="10">
    <location>
        <begin position="245"/>
        <end position="270"/>
    </location>
</feature>
<evidence type="ECO:0000256" key="10">
    <source>
        <dbReference type="SAM" id="Phobius"/>
    </source>
</evidence>
<feature type="transmembrane region" description="Helical" evidence="10">
    <location>
        <begin position="61"/>
        <end position="87"/>
    </location>
</feature>
<keyword evidence="6 10" id="KW-0812">Transmembrane</keyword>
<evidence type="ECO:0000313" key="11">
    <source>
        <dbReference type="EMBL" id="QUF03218.1"/>
    </source>
</evidence>
<dbReference type="AlphaFoldDB" id="A0AA45L524"/>
<keyword evidence="8" id="KW-0764">Sulfate transport</keyword>
<dbReference type="Proteomes" id="UP000677152">
    <property type="component" value="Chromosome"/>
</dbReference>
<organism evidence="11 12">
    <name type="scientific">Actinosynnema pretiosum subsp. pretiosum</name>
    <dbReference type="NCBI Taxonomy" id="103721"/>
    <lineage>
        <taxon>Bacteria</taxon>
        <taxon>Bacillati</taxon>
        <taxon>Actinomycetota</taxon>
        <taxon>Actinomycetes</taxon>
        <taxon>Pseudonocardiales</taxon>
        <taxon>Pseudonocardiaceae</taxon>
        <taxon>Actinosynnema</taxon>
    </lineage>
</organism>
<keyword evidence="4" id="KW-0997">Cell inner membrane</keyword>